<dbReference type="PANTHER" id="PTHR33408">
    <property type="entry name" value="TRANSPOSASE"/>
    <property type="match status" value="1"/>
</dbReference>
<dbReference type="EMBL" id="JBDQBE010000005">
    <property type="protein sequence ID" value="MEO4937712.1"/>
    <property type="molecule type" value="Genomic_DNA"/>
</dbReference>
<dbReference type="Proteomes" id="UP001491715">
    <property type="component" value="Unassembled WGS sequence"/>
</dbReference>
<sequence>MAKLHFRPYIPNQTVLFPQRIDENIAANDPVRIVNAVIDNLNLESFKKLYKETGRCPYHPKMMLKVIIYAYMNNIYSCRKIEKHLLRDIHYIWLAGNEHPDFITINRFRNRVKEEINNVFTQLIFVLADKGFISLDVEYIDGTKIESKANKYAFVWRKTVERNRTRLMDKIRILLEQV</sequence>
<comment type="caution">
    <text evidence="2">The sequence shown here is derived from an EMBL/GenBank/DDBJ whole genome shotgun (WGS) entry which is preliminary data.</text>
</comment>
<keyword evidence="3" id="KW-1185">Reference proteome</keyword>
<name>A0ABV0HWX0_9BACE</name>
<accession>A0ABV0HWX0</accession>
<gene>
    <name evidence="2" type="ORF">ABHZ06_07505</name>
</gene>
<evidence type="ECO:0000313" key="2">
    <source>
        <dbReference type="EMBL" id="MEO4937712.1"/>
    </source>
</evidence>
<evidence type="ECO:0000259" key="1">
    <source>
        <dbReference type="Pfam" id="PF05598"/>
    </source>
</evidence>
<dbReference type="Pfam" id="PF05598">
    <property type="entry name" value="DUF772"/>
    <property type="match status" value="1"/>
</dbReference>
<reference evidence="2 3" key="1">
    <citation type="submission" date="2024-05" db="EMBL/GenBank/DDBJ databases">
        <title>Human gut microbiome strain richness.</title>
        <authorList>
            <person name="Chen-Liaw A."/>
        </authorList>
    </citation>
    <scope>NUCLEOTIDE SEQUENCE [LARGE SCALE GENOMIC DNA]</scope>
    <source>
        <strain evidence="2 3">1001271st1_B1_1001271B_150615</strain>
    </source>
</reference>
<dbReference type="PANTHER" id="PTHR33408:SF2">
    <property type="entry name" value="TRANSPOSASE DDE DOMAIN-CONTAINING PROTEIN"/>
    <property type="match status" value="1"/>
</dbReference>
<dbReference type="InterPro" id="IPR008490">
    <property type="entry name" value="Transposase_InsH_N"/>
</dbReference>
<dbReference type="RefSeq" id="WP_347739439.1">
    <property type="nucleotide sequence ID" value="NZ_JBDQBE010000005.1"/>
</dbReference>
<organism evidence="2 3">
    <name type="scientific">Bacteroides humanifaecis</name>
    <dbReference type="NCBI Taxonomy" id="2792859"/>
    <lineage>
        <taxon>Bacteria</taxon>
        <taxon>Pseudomonadati</taxon>
        <taxon>Bacteroidota</taxon>
        <taxon>Bacteroidia</taxon>
        <taxon>Bacteroidales</taxon>
        <taxon>Bacteroidaceae</taxon>
        <taxon>Bacteroides</taxon>
    </lineage>
</organism>
<feature type="non-terminal residue" evidence="2">
    <location>
        <position position="178"/>
    </location>
</feature>
<evidence type="ECO:0000313" key="3">
    <source>
        <dbReference type="Proteomes" id="UP001491715"/>
    </source>
</evidence>
<protein>
    <submittedName>
        <fullName evidence="2">Transposase</fullName>
    </submittedName>
</protein>
<proteinExistence type="predicted"/>
<feature type="domain" description="Transposase InsH N-terminal" evidence="1">
    <location>
        <begin position="20"/>
        <end position="111"/>
    </location>
</feature>